<dbReference type="Pfam" id="PF24787">
    <property type="entry name" value="TEX47"/>
    <property type="match status" value="1"/>
</dbReference>
<dbReference type="PANTHER" id="PTHR34035:SF1">
    <property type="entry name" value="TESTIS-EXPRESSED PROTEIN 47"/>
    <property type="match status" value="1"/>
</dbReference>
<accession>A0A1B6GFK8</accession>
<dbReference type="GO" id="GO:0071949">
    <property type="term" value="F:FAD binding"/>
    <property type="evidence" value="ECO:0007669"/>
    <property type="project" value="InterPro"/>
</dbReference>
<name>A0A1B6GFK8_9HEMI</name>
<dbReference type="PANTHER" id="PTHR34035">
    <property type="entry name" value="TESTIS-EXPRESSED PROTEIN 47"/>
    <property type="match status" value="1"/>
</dbReference>
<dbReference type="InterPro" id="IPR055308">
    <property type="entry name" value="TEX47-like"/>
</dbReference>
<evidence type="ECO:0000313" key="2">
    <source>
        <dbReference type="EMBL" id="JAS61201.1"/>
    </source>
</evidence>
<gene>
    <name evidence="2" type="ORF">g.17420</name>
</gene>
<organism evidence="2">
    <name type="scientific">Cuerna arida</name>
    <dbReference type="NCBI Taxonomy" id="1464854"/>
    <lineage>
        <taxon>Eukaryota</taxon>
        <taxon>Metazoa</taxon>
        <taxon>Ecdysozoa</taxon>
        <taxon>Arthropoda</taxon>
        <taxon>Hexapoda</taxon>
        <taxon>Insecta</taxon>
        <taxon>Pterygota</taxon>
        <taxon>Neoptera</taxon>
        <taxon>Paraneoptera</taxon>
        <taxon>Hemiptera</taxon>
        <taxon>Auchenorrhyncha</taxon>
        <taxon>Membracoidea</taxon>
        <taxon>Cicadellidae</taxon>
        <taxon>Cicadellinae</taxon>
        <taxon>Proconiini</taxon>
        <taxon>Cuerna</taxon>
    </lineage>
</organism>
<dbReference type="PROSITE" id="PS50925">
    <property type="entry name" value="BLUF"/>
    <property type="match status" value="1"/>
</dbReference>
<sequence length="262" mass="30368">PICLLQSKLVTMDLPNLSLLDILIENLKKVGRKSYLHRVVYVFDYHKLNIDGLEVSLQEVLQNMIGIVSEGSDEPITGLLLLYDKYGVNMIEGSEESIFRHFQELADSSVLSQCVPRIKILLSVTHIAKRILNRWSIFCAQPQTLLEKLDVSSVEETSRRIKLIVVKLNNLWNYLRLHSVGMSRVIMMEQLSDRMTTNLPEFARLEFVLSTPALKNLRDFVETHRTVQQPRLYQELVWPPQKQFIPFKIFKTKQDPEDTSKS</sequence>
<proteinExistence type="predicted"/>
<protein>
    <recommendedName>
        <fullName evidence="1">BLUF domain-containing protein</fullName>
    </recommendedName>
</protein>
<dbReference type="InterPro" id="IPR007024">
    <property type="entry name" value="BLUF_domain"/>
</dbReference>
<dbReference type="GO" id="GO:0009882">
    <property type="term" value="F:blue light photoreceptor activity"/>
    <property type="evidence" value="ECO:0007669"/>
    <property type="project" value="InterPro"/>
</dbReference>
<feature type="domain" description="BLUF" evidence="1">
    <location>
        <begin position="36"/>
        <end position="138"/>
    </location>
</feature>
<evidence type="ECO:0000259" key="1">
    <source>
        <dbReference type="PROSITE" id="PS50925"/>
    </source>
</evidence>
<feature type="non-terminal residue" evidence="2">
    <location>
        <position position="1"/>
    </location>
</feature>
<dbReference type="EMBL" id="GECZ01008568">
    <property type="protein sequence ID" value="JAS61201.1"/>
    <property type="molecule type" value="Transcribed_RNA"/>
</dbReference>
<dbReference type="AlphaFoldDB" id="A0A1B6GFK8"/>
<reference evidence="2" key="1">
    <citation type="submission" date="2015-11" db="EMBL/GenBank/DDBJ databases">
        <title>De novo transcriptome assembly of four potential Pierce s Disease insect vectors from Arizona vineyards.</title>
        <authorList>
            <person name="Tassone E.E."/>
        </authorList>
    </citation>
    <scope>NUCLEOTIDE SEQUENCE</scope>
</reference>